<dbReference type="CDD" id="cd12797">
    <property type="entry name" value="M23_peptidase"/>
    <property type="match status" value="1"/>
</dbReference>
<evidence type="ECO:0000313" key="3">
    <source>
        <dbReference type="EMBL" id="HIU51738.1"/>
    </source>
</evidence>
<feature type="domain" description="M23ase beta-sheet core" evidence="2">
    <location>
        <begin position="190"/>
        <end position="284"/>
    </location>
</feature>
<evidence type="ECO:0000313" key="4">
    <source>
        <dbReference type="Proteomes" id="UP000824093"/>
    </source>
</evidence>
<organism evidence="3 4">
    <name type="scientific">Candidatus Merdicola faecigallinarum</name>
    <dbReference type="NCBI Taxonomy" id="2840862"/>
    <lineage>
        <taxon>Bacteria</taxon>
        <taxon>Bacillati</taxon>
        <taxon>Bacillota</taxon>
        <taxon>Clostridia</taxon>
        <taxon>Candidatus Merdicola</taxon>
    </lineage>
</organism>
<gene>
    <name evidence="3" type="ORF">IAB70_03840</name>
</gene>
<dbReference type="InterPro" id="IPR050570">
    <property type="entry name" value="Cell_wall_metabolism_enzyme"/>
</dbReference>
<dbReference type="AlphaFoldDB" id="A0A9D1M198"/>
<dbReference type="EMBL" id="DVNH01000025">
    <property type="protein sequence ID" value="HIU51738.1"/>
    <property type="molecule type" value="Genomic_DNA"/>
</dbReference>
<proteinExistence type="predicted"/>
<dbReference type="PANTHER" id="PTHR21666">
    <property type="entry name" value="PEPTIDASE-RELATED"/>
    <property type="match status" value="1"/>
</dbReference>
<dbReference type="SUPFAM" id="SSF51261">
    <property type="entry name" value="Duplicated hybrid motif"/>
    <property type="match status" value="1"/>
</dbReference>
<dbReference type="Proteomes" id="UP000824093">
    <property type="component" value="Unassembled WGS sequence"/>
</dbReference>
<reference evidence="3" key="1">
    <citation type="submission" date="2020-10" db="EMBL/GenBank/DDBJ databases">
        <authorList>
            <person name="Gilroy R."/>
        </authorList>
    </citation>
    <scope>NUCLEOTIDE SEQUENCE</scope>
    <source>
        <strain evidence="3">CHK195-15760</strain>
    </source>
</reference>
<dbReference type="InterPro" id="IPR016047">
    <property type="entry name" value="M23ase_b-sheet_dom"/>
</dbReference>
<feature type="coiled-coil region" evidence="1">
    <location>
        <begin position="82"/>
        <end position="116"/>
    </location>
</feature>
<dbReference type="Pfam" id="PF01551">
    <property type="entry name" value="Peptidase_M23"/>
    <property type="match status" value="1"/>
</dbReference>
<dbReference type="PANTHER" id="PTHR21666:SF270">
    <property type="entry name" value="MUREIN HYDROLASE ACTIVATOR ENVC"/>
    <property type="match status" value="1"/>
</dbReference>
<reference evidence="3" key="2">
    <citation type="journal article" date="2021" name="PeerJ">
        <title>Extensive microbial diversity within the chicken gut microbiome revealed by metagenomics and culture.</title>
        <authorList>
            <person name="Gilroy R."/>
            <person name="Ravi A."/>
            <person name="Getino M."/>
            <person name="Pursley I."/>
            <person name="Horton D.L."/>
            <person name="Alikhan N.F."/>
            <person name="Baker D."/>
            <person name="Gharbi K."/>
            <person name="Hall N."/>
            <person name="Watson M."/>
            <person name="Adriaenssens E.M."/>
            <person name="Foster-Nyarko E."/>
            <person name="Jarju S."/>
            <person name="Secka A."/>
            <person name="Antonio M."/>
            <person name="Oren A."/>
            <person name="Chaudhuri R.R."/>
            <person name="La Ragione R."/>
            <person name="Hildebrand F."/>
            <person name="Pallen M.J."/>
        </authorList>
    </citation>
    <scope>NUCLEOTIDE SEQUENCE</scope>
    <source>
        <strain evidence="3">CHK195-15760</strain>
    </source>
</reference>
<accession>A0A9D1M198</accession>
<comment type="caution">
    <text evidence="3">The sequence shown here is derived from an EMBL/GenBank/DDBJ whole genome shotgun (WGS) entry which is preliminary data.</text>
</comment>
<keyword evidence="1" id="KW-0175">Coiled coil</keyword>
<dbReference type="InterPro" id="IPR011055">
    <property type="entry name" value="Dup_hybrid_motif"/>
</dbReference>
<protein>
    <submittedName>
        <fullName evidence="3">M23 family metallopeptidase</fullName>
    </submittedName>
</protein>
<sequence>MTLNGETIGYVENKNEFENAINKMVTVEEECVAFRTIEAEQNYELQFVEKTKQVNEQEVLAKIQENTTTIYTMFGIVVNDEIKTYVKTEEEAQNVIEELNQKCKEKNIEIEIGMRQIYTDTKQDTEEGSVIVAKIEDETIAPLADITKKQEKQEEQKAISTVNGIQLAVRPISGTITSRYGARSSRRSGAHTGLDIAAKTGTPIKVTTDGSVTFAGRSGSYGYLVKVSHGNGVETWYAHCSKLYVSKGQAVSAGDTIAAVGSTGNSTGPHLHFEIRVDGKTLNPQKYIY</sequence>
<evidence type="ECO:0000256" key="1">
    <source>
        <dbReference type="SAM" id="Coils"/>
    </source>
</evidence>
<dbReference type="Gene3D" id="2.70.70.10">
    <property type="entry name" value="Glucose Permease (Domain IIA)"/>
    <property type="match status" value="1"/>
</dbReference>
<dbReference type="GO" id="GO:0004222">
    <property type="term" value="F:metalloendopeptidase activity"/>
    <property type="evidence" value="ECO:0007669"/>
    <property type="project" value="TreeGrafter"/>
</dbReference>
<evidence type="ECO:0000259" key="2">
    <source>
        <dbReference type="Pfam" id="PF01551"/>
    </source>
</evidence>
<name>A0A9D1M198_9FIRM</name>